<feature type="compositionally biased region" description="Basic and acidic residues" evidence="1">
    <location>
        <begin position="129"/>
        <end position="139"/>
    </location>
</feature>
<proteinExistence type="predicted"/>
<evidence type="ECO:0000256" key="1">
    <source>
        <dbReference type="SAM" id="MobiDB-lite"/>
    </source>
</evidence>
<feature type="region of interest" description="Disordered" evidence="1">
    <location>
        <begin position="278"/>
        <end position="332"/>
    </location>
</feature>
<dbReference type="AlphaFoldDB" id="A0AAE0H3W8"/>
<organism evidence="2 3">
    <name type="scientific">Cymbomonas tetramitiformis</name>
    <dbReference type="NCBI Taxonomy" id="36881"/>
    <lineage>
        <taxon>Eukaryota</taxon>
        <taxon>Viridiplantae</taxon>
        <taxon>Chlorophyta</taxon>
        <taxon>Pyramimonadophyceae</taxon>
        <taxon>Pyramimonadales</taxon>
        <taxon>Pyramimonadaceae</taxon>
        <taxon>Cymbomonas</taxon>
    </lineage>
</organism>
<keyword evidence="3" id="KW-1185">Reference proteome</keyword>
<dbReference type="Proteomes" id="UP001190700">
    <property type="component" value="Unassembled WGS sequence"/>
</dbReference>
<accession>A0AAE0H3W8</accession>
<evidence type="ECO:0000313" key="2">
    <source>
        <dbReference type="EMBL" id="KAK3289437.1"/>
    </source>
</evidence>
<comment type="caution">
    <text evidence="2">The sequence shown here is derived from an EMBL/GenBank/DDBJ whole genome shotgun (WGS) entry which is preliminary data.</text>
</comment>
<feature type="compositionally biased region" description="Acidic residues" evidence="1">
    <location>
        <begin position="140"/>
        <end position="157"/>
    </location>
</feature>
<gene>
    <name evidence="2" type="ORF">CYMTET_3116</name>
</gene>
<feature type="non-terminal residue" evidence="2">
    <location>
        <position position="332"/>
    </location>
</feature>
<evidence type="ECO:0000313" key="3">
    <source>
        <dbReference type="Proteomes" id="UP001190700"/>
    </source>
</evidence>
<feature type="region of interest" description="Disordered" evidence="1">
    <location>
        <begin position="129"/>
        <end position="157"/>
    </location>
</feature>
<reference evidence="2 3" key="1">
    <citation type="journal article" date="2015" name="Genome Biol. Evol.">
        <title>Comparative Genomics of a Bacterivorous Green Alga Reveals Evolutionary Causalities and Consequences of Phago-Mixotrophic Mode of Nutrition.</title>
        <authorList>
            <person name="Burns J.A."/>
            <person name="Paasch A."/>
            <person name="Narechania A."/>
            <person name="Kim E."/>
        </authorList>
    </citation>
    <scope>NUCLEOTIDE SEQUENCE [LARGE SCALE GENOMIC DNA]</scope>
    <source>
        <strain evidence="2 3">PLY_AMNH</strain>
    </source>
</reference>
<dbReference type="EMBL" id="LGRX02000130">
    <property type="protein sequence ID" value="KAK3289437.1"/>
    <property type="molecule type" value="Genomic_DNA"/>
</dbReference>
<sequence length="332" mass="36457">MSDEKLFGEGFKAQSVEDLDNSGTQEVRHCAKILKRLLTDEQLQTIFPISGNKSQLSGTGVEVLLTPDIIENCFEHYTPADAACYRNLASWQFLKSVTQTQFVEKMEEAEKRGTKPGLFDIFNKGDAAEKKEEAKKEGKGEDEDEDEDEVEDDQEDEIEIPCAQLPAEDPEKKYTTFATKNGFEVMYKLNEDGVQQPAGLENSDEDNDRLVLWNYAENLAMKPVLTLVRVNQYLPHSQKHLVHVIKKFQVPKQPAEETVDFDDENYRILTALAPAAALPEPAEEEAEANAEAGAAPAAEAKPEAAAAPAAEAKAEATTEAAAAPAAEAKAKA</sequence>
<name>A0AAE0H3W8_9CHLO</name>
<feature type="compositionally biased region" description="Low complexity" evidence="1">
    <location>
        <begin position="289"/>
        <end position="332"/>
    </location>
</feature>
<protein>
    <submittedName>
        <fullName evidence="2">Uncharacterized protein</fullName>
    </submittedName>
</protein>